<dbReference type="InterPro" id="IPR019861">
    <property type="entry name" value="PorP/SprF_Bacteroidetes"/>
</dbReference>
<gene>
    <name evidence="2" type="ORF">LPB138_09510</name>
</gene>
<evidence type="ECO:0000256" key="1">
    <source>
        <dbReference type="SAM" id="SignalP"/>
    </source>
</evidence>
<dbReference type="STRING" id="1850246.LPB138_09510"/>
<name>A0A1D8P8J2_9FLAO</name>
<dbReference type="KEGG" id="lul:LPB138_09510"/>
<evidence type="ECO:0008006" key="4">
    <source>
        <dbReference type="Google" id="ProtNLM"/>
    </source>
</evidence>
<dbReference type="EMBL" id="CP017478">
    <property type="protein sequence ID" value="AOW20893.1"/>
    <property type="molecule type" value="Genomic_DNA"/>
</dbReference>
<proteinExistence type="predicted"/>
<dbReference type="NCBIfam" id="TIGR03519">
    <property type="entry name" value="T9SS_PorP_fam"/>
    <property type="match status" value="1"/>
</dbReference>
<reference evidence="2 3" key="1">
    <citation type="submission" date="2016-10" db="EMBL/GenBank/DDBJ databases">
        <title>Lutibacter sp. LPB0138, isolated from marine gastropod.</title>
        <authorList>
            <person name="Kim E."/>
            <person name="Yi H."/>
        </authorList>
    </citation>
    <scope>NUCLEOTIDE SEQUENCE [LARGE SCALE GENOMIC DNA]</scope>
    <source>
        <strain evidence="2 3">LPB0138</strain>
    </source>
</reference>
<accession>A0A1D8P8J2</accession>
<protein>
    <recommendedName>
        <fullName evidence="4">Type IX secretion system membrane protein PorP/SprF</fullName>
    </recommendedName>
</protein>
<evidence type="ECO:0000313" key="2">
    <source>
        <dbReference type="EMBL" id="AOW20893.1"/>
    </source>
</evidence>
<keyword evidence="3" id="KW-1185">Reference proteome</keyword>
<keyword evidence="1" id="KW-0732">Signal</keyword>
<evidence type="ECO:0000313" key="3">
    <source>
        <dbReference type="Proteomes" id="UP000176050"/>
    </source>
</evidence>
<feature type="chain" id="PRO_5009110861" description="Type IX secretion system membrane protein PorP/SprF" evidence="1">
    <location>
        <begin position="22"/>
        <end position="301"/>
    </location>
</feature>
<dbReference type="OrthoDB" id="1114455at2"/>
<dbReference type="AlphaFoldDB" id="A0A1D8P8J2"/>
<organism evidence="2 3">
    <name type="scientific">Urechidicola croceus</name>
    <dbReference type="NCBI Taxonomy" id="1850246"/>
    <lineage>
        <taxon>Bacteria</taxon>
        <taxon>Pseudomonadati</taxon>
        <taxon>Bacteroidota</taxon>
        <taxon>Flavobacteriia</taxon>
        <taxon>Flavobacteriales</taxon>
        <taxon>Flavobacteriaceae</taxon>
        <taxon>Urechidicola</taxon>
    </lineage>
</organism>
<dbReference type="Pfam" id="PF11751">
    <property type="entry name" value="PorP_SprF"/>
    <property type="match status" value="1"/>
</dbReference>
<dbReference type="Proteomes" id="UP000176050">
    <property type="component" value="Chromosome"/>
</dbReference>
<feature type="signal peptide" evidence="1">
    <location>
        <begin position="1"/>
        <end position="21"/>
    </location>
</feature>
<sequence>MKKTKILFGILIFLSITSVFAQQDPQYTQYMYNQNVLNPAYAGSRGALNIGLLGRTQWVGVDGAPETFTLSLHAPVGNSVGLGLSVIHDEIGPASEDNVYADFSYTIHTSDEGNLAFGIKAGFTFLNVRSLLTNQEETYLNEPINKSSPNFGAGMFYYTEKFYAGLAIPNFLETRHLEKGDGIVSSASEKMHYFLTSGYVFELSNDLKLKPSFMVKAAVGAPVSIDLSANALISETFELGLSYRLDDSISGMLGFNVSEDLRIGYAYDYTTSNYGDFNSGSHEIMLLFDFNRRKIKSPRFF</sequence>
<dbReference type="RefSeq" id="WP_070237057.1">
    <property type="nucleotide sequence ID" value="NZ_CP017478.1"/>
</dbReference>